<gene>
    <name evidence="3" type="ORF">NC998_28555</name>
</gene>
<evidence type="ECO:0000259" key="2">
    <source>
        <dbReference type="Pfam" id="PF17761"/>
    </source>
</evidence>
<accession>A0ABV0JGT4</accession>
<dbReference type="Pfam" id="PF06250">
    <property type="entry name" value="YhcG_C"/>
    <property type="match status" value="1"/>
</dbReference>
<reference evidence="3 4" key="1">
    <citation type="submission" date="2022-04" db="EMBL/GenBank/DDBJ databases">
        <title>Positive selection, recombination, and allopatry shape intraspecific diversity of widespread and dominant cyanobacteria.</title>
        <authorList>
            <person name="Wei J."/>
            <person name="Shu W."/>
            <person name="Hu C."/>
        </authorList>
    </citation>
    <scope>NUCLEOTIDE SEQUENCE [LARGE SCALE GENOMIC DNA]</scope>
    <source>
        <strain evidence="3 4">GB2-A4</strain>
    </source>
</reference>
<dbReference type="InterPro" id="IPR041527">
    <property type="entry name" value="YhcG_N"/>
</dbReference>
<feature type="domain" description="YhcG N-terminal" evidence="2">
    <location>
        <begin position="20"/>
        <end position="152"/>
    </location>
</feature>
<evidence type="ECO:0000313" key="3">
    <source>
        <dbReference type="EMBL" id="MEP0821004.1"/>
    </source>
</evidence>
<dbReference type="EMBL" id="JAMPKM010000057">
    <property type="protein sequence ID" value="MEP0821004.1"/>
    <property type="molecule type" value="Genomic_DNA"/>
</dbReference>
<dbReference type="Gene3D" id="3.40.1350.10">
    <property type="match status" value="1"/>
</dbReference>
<keyword evidence="4" id="KW-1185">Reference proteome</keyword>
<proteinExistence type="predicted"/>
<organism evidence="3 4">
    <name type="scientific">Trichocoleus desertorum GB2-A4</name>
    <dbReference type="NCBI Taxonomy" id="2933944"/>
    <lineage>
        <taxon>Bacteria</taxon>
        <taxon>Bacillati</taxon>
        <taxon>Cyanobacteriota</taxon>
        <taxon>Cyanophyceae</taxon>
        <taxon>Leptolyngbyales</taxon>
        <taxon>Trichocoleusaceae</taxon>
        <taxon>Trichocoleus</taxon>
    </lineage>
</organism>
<evidence type="ECO:0000259" key="1">
    <source>
        <dbReference type="Pfam" id="PF06250"/>
    </source>
</evidence>
<dbReference type="RefSeq" id="WP_190441284.1">
    <property type="nucleotide sequence ID" value="NZ_JAMPKM010000057.1"/>
</dbReference>
<evidence type="ECO:0000313" key="4">
    <source>
        <dbReference type="Proteomes" id="UP001464891"/>
    </source>
</evidence>
<protein>
    <submittedName>
        <fullName evidence="3">PDDEXK nuclease domain-containing protein</fullName>
    </submittedName>
</protein>
<feature type="domain" description="YhcG PDDEXK nuclease" evidence="1">
    <location>
        <begin position="177"/>
        <end position="330"/>
    </location>
</feature>
<name>A0ABV0JGT4_9CYAN</name>
<dbReference type="InterPro" id="IPR053148">
    <property type="entry name" value="PD-DEXK-like_domain"/>
</dbReference>
<dbReference type="InterPro" id="IPR009362">
    <property type="entry name" value="YhcG_C"/>
</dbReference>
<comment type="caution">
    <text evidence="3">The sequence shown here is derived from an EMBL/GenBank/DDBJ whole genome shotgun (WGS) entry which is preliminary data.</text>
</comment>
<dbReference type="InterPro" id="IPR011856">
    <property type="entry name" value="tRNA_endonuc-like_dom_sf"/>
</dbReference>
<sequence>MTDSLSSPVPFNYDRFLTDLKHQIRSAQLRASIAINRELILLYWQIGQSILARQREEGWGTKVIDQLSRDLAKAFPEMKGFSSRNLKYMRTFAKAYPDEEVVQRCVAQLPWRHNIALLEKLKDADERLWYAQQAIENGWSRDVLVLQIETGLKARIGSAITNFQRVLPKEESDLVQSLLKDPYHLDFLTLGKDAQERELENALVLHIRDFLLELGLGFAFLGNQYPIEVDDKEYKLDLLFYHVKLHCYVVIDLKMGEFQPEFSGKMNFYVAAVDNLLRAPNDNRTIGIILCRSKSKTTVEYALQEMGKPIGVSTFQLSETLPEPLRNNLPSPEQLEMEIEAIATDLEEKGVN</sequence>
<dbReference type="Proteomes" id="UP001464891">
    <property type="component" value="Unassembled WGS sequence"/>
</dbReference>
<dbReference type="Pfam" id="PF17761">
    <property type="entry name" value="DUF1016_N"/>
    <property type="match status" value="1"/>
</dbReference>
<dbReference type="PANTHER" id="PTHR30547">
    <property type="entry name" value="UNCHARACTERIZED PROTEIN YHCG-RELATED"/>
    <property type="match status" value="1"/>
</dbReference>
<dbReference type="PANTHER" id="PTHR30547:SF0">
    <property type="entry name" value="BLR8175 PROTEIN"/>
    <property type="match status" value="1"/>
</dbReference>